<dbReference type="EMBL" id="KV878588">
    <property type="protein sequence ID" value="OJJ57516.1"/>
    <property type="molecule type" value="Genomic_DNA"/>
</dbReference>
<keyword evidence="3" id="KW-1185">Reference proteome</keyword>
<feature type="domain" description="Microbial-type PARG catalytic" evidence="1">
    <location>
        <begin position="66"/>
        <end position="158"/>
    </location>
</feature>
<dbReference type="InterPro" id="IPR012664">
    <property type="entry name" value="CHP02452"/>
</dbReference>
<evidence type="ECO:0000259" key="1">
    <source>
        <dbReference type="Pfam" id="PF10021"/>
    </source>
</evidence>
<dbReference type="RefSeq" id="XP_040701322.1">
    <property type="nucleotide sequence ID" value="XM_040847284.1"/>
</dbReference>
<gene>
    <name evidence="2" type="ORF">ASPSYDRAFT_46673</name>
</gene>
<dbReference type="GeneID" id="63763357"/>
<dbReference type="PANTHER" id="PTHR35596:SF1">
    <property type="entry name" value="MICROBIAL-TYPE PARG CATALYTIC DOMAIN-CONTAINING PROTEIN"/>
    <property type="match status" value="1"/>
</dbReference>
<protein>
    <recommendedName>
        <fullName evidence="1">Microbial-type PARG catalytic domain-containing protein</fullName>
    </recommendedName>
</protein>
<organism evidence="2 3">
    <name type="scientific">Aspergillus sydowii CBS 593.65</name>
    <dbReference type="NCBI Taxonomy" id="1036612"/>
    <lineage>
        <taxon>Eukaryota</taxon>
        <taxon>Fungi</taxon>
        <taxon>Dikarya</taxon>
        <taxon>Ascomycota</taxon>
        <taxon>Pezizomycotina</taxon>
        <taxon>Eurotiomycetes</taxon>
        <taxon>Eurotiomycetidae</taxon>
        <taxon>Eurotiales</taxon>
        <taxon>Aspergillaceae</taxon>
        <taxon>Aspergillus</taxon>
        <taxon>Aspergillus subgen. Nidulantes</taxon>
    </lineage>
</organism>
<dbReference type="Proteomes" id="UP000184356">
    <property type="component" value="Unassembled WGS sequence"/>
</dbReference>
<dbReference type="PANTHER" id="PTHR35596">
    <property type="entry name" value="DUF2263 DOMAIN-CONTAINING PROTEIN"/>
    <property type="match status" value="1"/>
</dbReference>
<reference evidence="3" key="1">
    <citation type="journal article" date="2017" name="Genome Biol.">
        <title>Comparative genomics reveals high biological diversity and specific adaptations in the industrially and medically important fungal genus Aspergillus.</title>
        <authorList>
            <person name="de Vries R.P."/>
            <person name="Riley R."/>
            <person name="Wiebenga A."/>
            <person name="Aguilar-Osorio G."/>
            <person name="Amillis S."/>
            <person name="Uchima C.A."/>
            <person name="Anderluh G."/>
            <person name="Asadollahi M."/>
            <person name="Askin M."/>
            <person name="Barry K."/>
            <person name="Battaglia E."/>
            <person name="Bayram O."/>
            <person name="Benocci T."/>
            <person name="Braus-Stromeyer S.A."/>
            <person name="Caldana C."/>
            <person name="Canovas D."/>
            <person name="Cerqueira G.C."/>
            <person name="Chen F."/>
            <person name="Chen W."/>
            <person name="Choi C."/>
            <person name="Clum A."/>
            <person name="Dos Santos R.A."/>
            <person name="Damasio A.R."/>
            <person name="Diallinas G."/>
            <person name="Emri T."/>
            <person name="Fekete E."/>
            <person name="Flipphi M."/>
            <person name="Freyberg S."/>
            <person name="Gallo A."/>
            <person name="Gournas C."/>
            <person name="Habgood R."/>
            <person name="Hainaut M."/>
            <person name="Harispe M.L."/>
            <person name="Henrissat B."/>
            <person name="Hilden K.S."/>
            <person name="Hope R."/>
            <person name="Hossain A."/>
            <person name="Karabika E."/>
            <person name="Karaffa L."/>
            <person name="Karanyi Z."/>
            <person name="Krasevec N."/>
            <person name="Kuo A."/>
            <person name="Kusch H."/>
            <person name="LaButti K."/>
            <person name="Lagendijk E.L."/>
            <person name="Lapidus A."/>
            <person name="Levasseur A."/>
            <person name="Lindquist E."/>
            <person name="Lipzen A."/>
            <person name="Logrieco A.F."/>
            <person name="MacCabe A."/>
            <person name="Maekelae M.R."/>
            <person name="Malavazi I."/>
            <person name="Melin P."/>
            <person name="Meyer V."/>
            <person name="Mielnichuk N."/>
            <person name="Miskei M."/>
            <person name="Molnar A.P."/>
            <person name="Mule G."/>
            <person name="Ngan C.Y."/>
            <person name="Orejas M."/>
            <person name="Orosz E."/>
            <person name="Ouedraogo J.P."/>
            <person name="Overkamp K.M."/>
            <person name="Park H.-S."/>
            <person name="Perrone G."/>
            <person name="Piumi F."/>
            <person name="Punt P.J."/>
            <person name="Ram A.F."/>
            <person name="Ramon A."/>
            <person name="Rauscher S."/>
            <person name="Record E."/>
            <person name="Riano-Pachon D.M."/>
            <person name="Robert V."/>
            <person name="Roehrig J."/>
            <person name="Ruller R."/>
            <person name="Salamov A."/>
            <person name="Salih N.S."/>
            <person name="Samson R.A."/>
            <person name="Sandor E."/>
            <person name="Sanguinetti M."/>
            <person name="Schuetze T."/>
            <person name="Sepcic K."/>
            <person name="Shelest E."/>
            <person name="Sherlock G."/>
            <person name="Sophianopoulou V."/>
            <person name="Squina F.M."/>
            <person name="Sun H."/>
            <person name="Susca A."/>
            <person name="Todd R.B."/>
            <person name="Tsang A."/>
            <person name="Unkles S.E."/>
            <person name="van de Wiele N."/>
            <person name="van Rossen-Uffink D."/>
            <person name="Oliveira J.V."/>
            <person name="Vesth T.C."/>
            <person name="Visser J."/>
            <person name="Yu J.-H."/>
            <person name="Zhou M."/>
            <person name="Andersen M.R."/>
            <person name="Archer D.B."/>
            <person name="Baker S.E."/>
            <person name="Benoit I."/>
            <person name="Brakhage A.A."/>
            <person name="Braus G.H."/>
            <person name="Fischer R."/>
            <person name="Frisvad J.C."/>
            <person name="Goldman G.H."/>
            <person name="Houbraken J."/>
            <person name="Oakley B."/>
            <person name="Pocsi I."/>
            <person name="Scazzocchio C."/>
            <person name="Seiboth B."/>
            <person name="vanKuyk P.A."/>
            <person name="Wortman J."/>
            <person name="Dyer P.S."/>
            <person name="Grigoriev I.V."/>
        </authorList>
    </citation>
    <scope>NUCLEOTIDE SEQUENCE [LARGE SCALE GENOMIC DNA]</scope>
    <source>
        <strain evidence="3">CBS 593.65</strain>
    </source>
</reference>
<dbReference type="SUPFAM" id="SSF52949">
    <property type="entry name" value="Macro domain-like"/>
    <property type="match status" value="1"/>
</dbReference>
<dbReference type="OrthoDB" id="9985428at2759"/>
<name>A0A1L9TDM4_9EURO</name>
<evidence type="ECO:0000313" key="2">
    <source>
        <dbReference type="EMBL" id="OJJ57516.1"/>
    </source>
</evidence>
<accession>A0A1L9TDM4</accession>
<dbReference type="InterPro" id="IPR043472">
    <property type="entry name" value="Macro_dom-like"/>
</dbReference>
<sequence>MTSSSPHQTMLNFSTASNNRRAILQATAQETLKHIPTVLQLRPDAPPTGYICMQSRYTPLSSRFFPNLSTRVQVVDRDSYDVAIQLTNSRAANNGDTKPVCVLNMASEYNAGGGWLKGSMAQEEALCYRSTLSATLKKRFYPLKLREAIYSPTVVVFRGNYNNNHQIMDIQRPQSLPVVSVVSVAAIRNPAVNTHVSPPKYQDPDDRMMMMEKMRITLRVAVHNRHRSLVLGALGCGAFRNPNEEVANCWFDVLQEQEFRGWFNNIIFAVLKDTNQGDDNFTVFHRKLDGLLV</sequence>
<evidence type="ECO:0000313" key="3">
    <source>
        <dbReference type="Proteomes" id="UP000184356"/>
    </source>
</evidence>
<dbReference type="AlphaFoldDB" id="A0A1L9TDM4"/>
<dbReference type="Pfam" id="PF10021">
    <property type="entry name" value="PARG_cat_microb"/>
    <property type="match status" value="1"/>
</dbReference>
<proteinExistence type="predicted"/>
<dbReference type="InterPro" id="IPR019261">
    <property type="entry name" value="PARG_cat_microbial"/>
</dbReference>
<dbReference type="STRING" id="1036612.A0A1L9TDM4"/>
<dbReference type="NCBIfam" id="TIGR02452">
    <property type="entry name" value="TIGR02452 family protein"/>
    <property type="match status" value="1"/>
</dbReference>
<dbReference type="VEuPathDB" id="FungiDB:ASPSYDRAFT_46673"/>
<dbReference type="Gene3D" id="3.40.220.10">
    <property type="entry name" value="Leucine Aminopeptidase, subunit E, domain 1"/>
    <property type="match status" value="1"/>
</dbReference>